<evidence type="ECO:0000256" key="3">
    <source>
        <dbReference type="RuleBase" id="RU003781"/>
    </source>
</evidence>
<dbReference type="GO" id="GO:0047429">
    <property type="term" value="F:nucleoside triphosphate diphosphatase activity"/>
    <property type="evidence" value="ECO:0007669"/>
    <property type="project" value="InterPro"/>
</dbReference>
<dbReference type="EMBL" id="CP007026">
    <property type="protein sequence ID" value="AJA92700.1"/>
    <property type="molecule type" value="Genomic_DNA"/>
</dbReference>
<dbReference type="Proteomes" id="UP000241022">
    <property type="component" value="Unassembled WGS sequence"/>
</dbReference>
<evidence type="ECO:0000256" key="2">
    <source>
        <dbReference type="ARBA" id="ARBA00022801"/>
    </source>
</evidence>
<dbReference type="STRING" id="1410606.T478_0226"/>
<name>A0A0A7V7R3_9ARCH</name>
<proteinExistence type="inferred from homology"/>
<dbReference type="HOGENOM" id="CLU_082080_1_0_2"/>
<reference evidence="4 6" key="1">
    <citation type="journal article" date="2015" name="Proc. Natl. Acad. Sci. U.S.A.">
        <title>Genomic and proteomic characterization of "Candidatus Nitrosopelagicus brevis": An ammonia-oxidizing archaeon from the open ocean.</title>
        <authorList>
            <person name="Santoro A.E."/>
            <person name="Dupont C.L."/>
            <person name="Richter R.A."/>
            <person name="Craig M.T."/>
            <person name="Carini P."/>
            <person name="McIlvin M.R."/>
            <person name="Yang Y."/>
            <person name="Orsi W.D."/>
            <person name="Moran D.M."/>
            <person name="Saito M.A."/>
        </authorList>
    </citation>
    <scope>NUCLEOTIDE SEQUENCE [LARGE SCALE GENOMIC DNA]</scope>
    <source>
        <strain evidence="4">CN25</strain>
        <strain evidence="6">V2</strain>
    </source>
</reference>
<dbReference type="AlphaFoldDB" id="A0A0A7V7R3"/>
<dbReference type="EC" id="3.6.1.-" evidence="4"/>
<accession>A0A0A7V7R3</accession>
<dbReference type="CDD" id="cd00515">
    <property type="entry name" value="HAM1"/>
    <property type="match status" value="1"/>
</dbReference>
<keyword evidence="7" id="KW-1185">Reference proteome</keyword>
<evidence type="ECO:0000313" key="7">
    <source>
        <dbReference type="Proteomes" id="UP000241022"/>
    </source>
</evidence>
<dbReference type="OrthoDB" id="372108at2157"/>
<gene>
    <name evidence="4" type="primary">rdgB</name>
    <name evidence="5" type="ORF">A7X95_06195</name>
    <name evidence="4" type="ORF">T478_0226</name>
</gene>
<dbReference type="NCBIfam" id="TIGR00042">
    <property type="entry name" value="RdgB/HAM1 family non-canonical purine NTP pyrophosphatase"/>
    <property type="match status" value="1"/>
</dbReference>
<reference evidence="5" key="2">
    <citation type="submission" date="2016-05" db="EMBL/GenBank/DDBJ databases">
        <authorList>
            <person name="Lavstsen T."/>
            <person name="Jespersen J.S."/>
        </authorList>
    </citation>
    <scope>NUCLEOTIDE SEQUENCE [LARGE SCALE GENOMIC DNA]</scope>
    <source>
        <strain evidence="5">U25</strain>
    </source>
</reference>
<evidence type="ECO:0000313" key="6">
    <source>
        <dbReference type="Proteomes" id="UP000030944"/>
    </source>
</evidence>
<dbReference type="Pfam" id="PF01725">
    <property type="entry name" value="Ham1p_like"/>
    <property type="match status" value="1"/>
</dbReference>
<dbReference type="GO" id="GO:0009143">
    <property type="term" value="P:nucleoside triphosphate catabolic process"/>
    <property type="evidence" value="ECO:0007669"/>
    <property type="project" value="InterPro"/>
</dbReference>
<evidence type="ECO:0000313" key="4">
    <source>
        <dbReference type="EMBL" id="AJA92700.1"/>
    </source>
</evidence>
<dbReference type="PANTHER" id="PTHR11067">
    <property type="entry name" value="INOSINE TRIPHOSPHATE PYROPHOSPHATASE/HAM1 PROTEIN"/>
    <property type="match status" value="1"/>
</dbReference>
<dbReference type="SUPFAM" id="SSF52972">
    <property type="entry name" value="ITPase-like"/>
    <property type="match status" value="1"/>
</dbReference>
<comment type="similarity">
    <text evidence="1 3">Belongs to the HAM1 NTPase family.</text>
</comment>
<keyword evidence="2 3" id="KW-0378">Hydrolase</keyword>
<dbReference type="Gene3D" id="3.90.950.10">
    <property type="match status" value="1"/>
</dbReference>
<dbReference type="InterPro" id="IPR002637">
    <property type="entry name" value="RdgB/HAM1"/>
</dbReference>
<dbReference type="GO" id="GO:0005737">
    <property type="term" value="C:cytoplasm"/>
    <property type="evidence" value="ECO:0007669"/>
    <property type="project" value="TreeGrafter"/>
</dbReference>
<dbReference type="RefSeq" id="WP_048104513.1">
    <property type="nucleotide sequence ID" value="NZ_CP007026.1"/>
</dbReference>
<dbReference type="EMBL" id="LXWN01000002">
    <property type="protein sequence ID" value="PTL87476.1"/>
    <property type="molecule type" value="Genomic_DNA"/>
</dbReference>
<protein>
    <submittedName>
        <fullName evidence="4">Non-canonical purine NTP pyrophosphatase, RdgB/HAM1 family</fullName>
        <ecNumber evidence="4">3.6.1.-</ecNumber>
    </submittedName>
</protein>
<dbReference type="PANTHER" id="PTHR11067:SF9">
    <property type="entry name" value="INOSINE TRIPHOSPHATE PYROPHOSPHATASE"/>
    <property type="match status" value="1"/>
</dbReference>
<dbReference type="KEGG" id="nbv:T478_0226"/>
<evidence type="ECO:0000313" key="5">
    <source>
        <dbReference type="EMBL" id="PTL87476.1"/>
    </source>
</evidence>
<organism evidence="4 6">
    <name type="scientific">Candidatus Nitrosopelagicus brevis</name>
    <dbReference type="NCBI Taxonomy" id="1410606"/>
    <lineage>
        <taxon>Archaea</taxon>
        <taxon>Nitrososphaerota</taxon>
    </lineage>
</organism>
<sequence>MQQSCELFFVSSNTHKFEEAKRILSNLGLEINLFKTTLEEIQSNSIGEIAKRKALDAFSKLEKPVIIEDDGLFIDSLGGFPGPYSSYVYDTIGNKGIMRLLENIELRNARFVAMIAYCNGTDNVKLFESSIPGKISLSIEEGGWGYDPIFIPDGESKTYANVSDKDKFSHRAASLKKFSDWFMHKQ</sequence>
<dbReference type="Proteomes" id="UP000030944">
    <property type="component" value="Chromosome"/>
</dbReference>
<reference evidence="5 7" key="3">
    <citation type="submission" date="2018-04" db="EMBL/GenBank/DDBJ databases">
        <title>Transcriptomics of ammonia oxidizing archaea.</title>
        <authorList>
            <person name="Carini P."/>
        </authorList>
    </citation>
    <scope>NUCLEOTIDE SEQUENCE [LARGE SCALE GENOMIC DNA]</scope>
    <source>
        <strain evidence="5 7">U25</strain>
    </source>
</reference>
<dbReference type="GeneID" id="24816124"/>
<evidence type="ECO:0000256" key="1">
    <source>
        <dbReference type="ARBA" id="ARBA00008023"/>
    </source>
</evidence>
<dbReference type="InterPro" id="IPR029001">
    <property type="entry name" value="ITPase-like_fam"/>
</dbReference>